<protein>
    <submittedName>
        <fullName evidence="7">Alpha-mannosidase</fullName>
    </submittedName>
</protein>
<dbReference type="GO" id="GO:0006516">
    <property type="term" value="P:glycoprotein catabolic process"/>
    <property type="evidence" value="ECO:0007669"/>
    <property type="project" value="TreeGrafter"/>
</dbReference>
<name>A0A0A2F760_9PORP</name>
<evidence type="ECO:0000256" key="1">
    <source>
        <dbReference type="ARBA" id="ARBA00001913"/>
    </source>
</evidence>
<dbReference type="Pfam" id="PF17678">
    <property type="entry name" value="Glyco_hydro_92N"/>
    <property type="match status" value="1"/>
</dbReference>
<comment type="subunit">
    <text evidence="2">Monomer.</text>
</comment>
<dbReference type="PANTHER" id="PTHR12143:SF39">
    <property type="entry name" value="SECRETED PROTEIN"/>
    <property type="match status" value="1"/>
</dbReference>
<evidence type="ECO:0000256" key="4">
    <source>
        <dbReference type="SAM" id="SignalP"/>
    </source>
</evidence>
<dbReference type="Gene3D" id="1.20.1050.60">
    <property type="entry name" value="alpha-1,2-mannosidase"/>
    <property type="match status" value="1"/>
</dbReference>
<dbReference type="InterPro" id="IPR041371">
    <property type="entry name" value="GH92_N"/>
</dbReference>
<dbReference type="NCBIfam" id="TIGR01180">
    <property type="entry name" value="aman2_put"/>
    <property type="match status" value="1"/>
</dbReference>
<dbReference type="EMBL" id="JRAI01000025">
    <property type="protein sequence ID" value="KGN86838.1"/>
    <property type="molecule type" value="Genomic_DNA"/>
</dbReference>
<evidence type="ECO:0000256" key="3">
    <source>
        <dbReference type="ARBA" id="ARBA00022837"/>
    </source>
</evidence>
<dbReference type="GO" id="GO:0005829">
    <property type="term" value="C:cytosol"/>
    <property type="evidence" value="ECO:0007669"/>
    <property type="project" value="TreeGrafter"/>
</dbReference>
<evidence type="ECO:0000256" key="2">
    <source>
        <dbReference type="ARBA" id="ARBA00011245"/>
    </source>
</evidence>
<dbReference type="STRING" id="111105.HR09_07165"/>
<dbReference type="OrthoDB" id="9762711at2"/>
<feature type="domain" description="Glycosyl hydrolase family 92" evidence="5">
    <location>
        <begin position="314"/>
        <end position="767"/>
    </location>
</feature>
<dbReference type="GO" id="GO:0000224">
    <property type="term" value="F:peptide-N4-(N-acetyl-beta-glucosaminyl)asparagine amidase activity"/>
    <property type="evidence" value="ECO:0007669"/>
    <property type="project" value="TreeGrafter"/>
</dbReference>
<dbReference type="InterPro" id="IPR008928">
    <property type="entry name" value="6-hairpin_glycosidase_sf"/>
</dbReference>
<dbReference type="InterPro" id="IPR005887">
    <property type="entry name" value="GH92_a_mannosidase_put"/>
</dbReference>
<feature type="signal peptide" evidence="4">
    <location>
        <begin position="1"/>
        <end position="19"/>
    </location>
</feature>
<evidence type="ECO:0000259" key="5">
    <source>
        <dbReference type="Pfam" id="PF07971"/>
    </source>
</evidence>
<comment type="cofactor">
    <cofactor evidence="1">
        <name>Ca(2+)</name>
        <dbReference type="ChEBI" id="CHEBI:29108"/>
    </cofactor>
</comment>
<keyword evidence="4" id="KW-0732">Signal</keyword>
<dbReference type="FunFam" id="1.20.1050.60:FF:000001">
    <property type="entry name" value="Putative alpha-1,2-mannosidase"/>
    <property type="match status" value="1"/>
</dbReference>
<dbReference type="Gene3D" id="3.30.2080.10">
    <property type="entry name" value="GH92 mannosidase domain"/>
    <property type="match status" value="1"/>
</dbReference>
<dbReference type="Gene3D" id="1.20.1610.10">
    <property type="entry name" value="alpha-1,2-mannosidases domains"/>
    <property type="match status" value="1"/>
</dbReference>
<evidence type="ECO:0000313" key="7">
    <source>
        <dbReference type="EMBL" id="KGN86838.1"/>
    </source>
</evidence>
<dbReference type="GO" id="GO:0030246">
    <property type="term" value="F:carbohydrate binding"/>
    <property type="evidence" value="ECO:0007669"/>
    <property type="project" value="InterPro"/>
</dbReference>
<sequence>MLTIRNFLLYCCLSLIAFAADAQSSVSSGRRLTEYVNPFIGTANYGTTNPGAVLPNGLMSVTPFNVSGSTKNRFDKDSRWWSAPYSADNSYCIGFSHVNLSGVGCPELSGMLLMATSGTFDPDYRHYGSSLSREYARPGEYKAVLDKYGIDAAVTVTERTALTEFAFPEGKGHILLNLGQALSNESGASVRFLNDSTVVGSRLMGTFCYNPQAVFRQYFVFQVSRRPISAGYWKKQPSMMVEAQWDSTAGKYKLYDGYRREMSGDDIGVRFSFNCDQGEKIYVRSAVSFVSEANALYNLEAEQGKVFKDVGGNPAKAFSAIRSRAIEHWEEALGTVEVEGGTPDERTIFYTALYHLLIHPNILQDANGEYPMMGSGKTGNTAHDRYTVFSLWDTYRNVHPLLCLLYPEKQLDMVRTLIDMYRESGWLPRWELYGQETLTMEGDPSLIVINDTWQRGLRAFDTATAYEAMKKNASSLGTGHPIRPDNDDYLTLGFVPLREQYDNSVSHALEYYLADWNLSRFAHALGHKDDAALFGKRSLGYRHYYNKEYGMLRPLLPDGSFLTPFDPKQGENFEPNPGFHEGSAYNYAFFVPHDIQGLARLMGGANIFSERLQKIFDEGHYDPTNEPDIAYPYLFSYFPKEAWRTQKLTRELIDKHFRNAPNGLPGNDDAGTMSAWLVYSMLGFYPDCPGSPTYTLTSPVFPRVRIRLNPQYYPQGELVITTNTENQPTDSIYIHTVSLGNKTLPHGTRHISHADLVRCGHLRYELSNRPR</sequence>
<reference evidence="7 8" key="1">
    <citation type="submission" date="2014-08" db="EMBL/GenBank/DDBJ databases">
        <title>Porphyromonas gulae strain:COT-052_OH1451 Genome sequencing.</title>
        <authorList>
            <person name="Wallis C."/>
            <person name="Deusch O."/>
            <person name="O'Flynn C."/>
            <person name="Davis I."/>
            <person name="Jospin G."/>
            <person name="Darling A.E."/>
            <person name="Coil D.A."/>
            <person name="Alexiev A."/>
            <person name="Horsfall A."/>
            <person name="Kirkwood N."/>
            <person name="Harris S."/>
            <person name="Eisen J.A."/>
        </authorList>
    </citation>
    <scope>NUCLEOTIDE SEQUENCE [LARGE SCALE GENOMIC DNA]</scope>
    <source>
        <strain evidence="8">COT-052 OH1451</strain>
    </source>
</reference>
<dbReference type="Pfam" id="PF07971">
    <property type="entry name" value="Glyco_hydro_92"/>
    <property type="match status" value="1"/>
</dbReference>
<comment type="caution">
    <text evidence="7">The sequence shown here is derived from an EMBL/GenBank/DDBJ whole genome shotgun (WGS) entry which is preliminary data.</text>
</comment>
<feature type="domain" description="Glycosyl hydrolase family 92 N-terminal" evidence="6">
    <location>
        <begin position="35"/>
        <end position="288"/>
    </location>
</feature>
<dbReference type="InterPro" id="IPR050883">
    <property type="entry name" value="PNGase"/>
</dbReference>
<dbReference type="AlphaFoldDB" id="A0A0A2F760"/>
<dbReference type="Proteomes" id="UP000030130">
    <property type="component" value="Unassembled WGS sequence"/>
</dbReference>
<dbReference type="RefSeq" id="WP_039420436.1">
    <property type="nucleotide sequence ID" value="NZ_JRAI01000025.1"/>
</dbReference>
<organism evidence="7 8">
    <name type="scientific">Porphyromonas gulae</name>
    <dbReference type="NCBI Taxonomy" id="111105"/>
    <lineage>
        <taxon>Bacteria</taxon>
        <taxon>Pseudomonadati</taxon>
        <taxon>Bacteroidota</taxon>
        <taxon>Bacteroidia</taxon>
        <taxon>Bacteroidales</taxon>
        <taxon>Porphyromonadaceae</taxon>
        <taxon>Porphyromonas</taxon>
    </lineage>
</organism>
<keyword evidence="3" id="KW-0106">Calcium</keyword>
<proteinExistence type="predicted"/>
<accession>A0A0A2F760</accession>
<dbReference type="InterPro" id="IPR012939">
    <property type="entry name" value="Glyco_hydro_92"/>
</dbReference>
<gene>
    <name evidence="7" type="ORF">HR08_03135</name>
</gene>
<dbReference type="PANTHER" id="PTHR12143">
    <property type="entry name" value="PEPTIDE N-GLYCANASE PNGASE -RELATED"/>
    <property type="match status" value="1"/>
</dbReference>
<evidence type="ECO:0000259" key="6">
    <source>
        <dbReference type="Pfam" id="PF17678"/>
    </source>
</evidence>
<dbReference type="eggNOG" id="COG3537">
    <property type="taxonomic scope" value="Bacteria"/>
</dbReference>
<dbReference type="GO" id="GO:0005975">
    <property type="term" value="P:carbohydrate metabolic process"/>
    <property type="evidence" value="ECO:0007669"/>
    <property type="project" value="InterPro"/>
</dbReference>
<dbReference type="SUPFAM" id="SSF48208">
    <property type="entry name" value="Six-hairpin glycosidases"/>
    <property type="match status" value="1"/>
</dbReference>
<evidence type="ECO:0000313" key="8">
    <source>
        <dbReference type="Proteomes" id="UP000030130"/>
    </source>
</evidence>
<dbReference type="InterPro" id="IPR014718">
    <property type="entry name" value="GH-type_carb-bd"/>
</dbReference>
<dbReference type="Gene3D" id="2.70.98.10">
    <property type="match status" value="1"/>
</dbReference>
<feature type="chain" id="PRO_5001987270" evidence="4">
    <location>
        <begin position="20"/>
        <end position="771"/>
    </location>
</feature>